<dbReference type="RefSeq" id="WP_089169035.1">
    <property type="nucleotide sequence ID" value="NZ_CP011835.1"/>
</dbReference>
<dbReference type="EMBL" id="CP066310">
    <property type="protein sequence ID" value="QQE87944.1"/>
    <property type="molecule type" value="Genomic_DNA"/>
</dbReference>
<sequence>MSRTLCLIRNCLGLTVRIELATRPLAGEQGLWTLLFAAGLSGAQPSSVKAQGPFRGPVAAERVLDEVASTLAGVGYQECSDPLIWCLHLQAELRRLNGPRRCRPEGRESRPEV</sequence>
<organism evidence="1 2">
    <name type="scientific">Azotobacter chroococcum</name>
    <dbReference type="NCBI Taxonomy" id="353"/>
    <lineage>
        <taxon>Bacteria</taxon>
        <taxon>Pseudomonadati</taxon>
        <taxon>Pseudomonadota</taxon>
        <taxon>Gammaproteobacteria</taxon>
        <taxon>Pseudomonadales</taxon>
        <taxon>Pseudomonadaceae</taxon>
        <taxon>Azotobacter</taxon>
    </lineage>
</organism>
<dbReference type="AlphaFoldDB" id="A0A4Q9VJB0"/>
<dbReference type="Pfam" id="PF24876">
    <property type="entry name" value="PA4575"/>
    <property type="match status" value="1"/>
</dbReference>
<protein>
    <submittedName>
        <fullName evidence="1">Uncharacterized protein</fullName>
    </submittedName>
</protein>
<dbReference type="GeneID" id="61932261"/>
<reference evidence="1 2" key="1">
    <citation type="submission" date="2020-12" db="EMBL/GenBank/DDBJ databases">
        <title>Genomic Analysis and Response surface optimization of nitrogen-fixing conditions for A. chroococcum strain HR1, Isolation from rhizosphere soil.</title>
        <authorList>
            <person name="Li J."/>
            <person name="Yang H."/>
            <person name="Liu H."/>
            <person name="Wang C."/>
            <person name="Tian Y."/>
            <person name="Lu X.Y."/>
        </authorList>
    </citation>
    <scope>NUCLEOTIDE SEQUENCE [LARGE SCALE GENOMIC DNA]</scope>
    <source>
        <strain evidence="1 2">HR1</strain>
    </source>
</reference>
<dbReference type="OrthoDB" id="6914861at2"/>
<evidence type="ECO:0000313" key="1">
    <source>
        <dbReference type="EMBL" id="QQE87944.1"/>
    </source>
</evidence>
<dbReference type="Proteomes" id="UP000596192">
    <property type="component" value="Chromosome"/>
</dbReference>
<dbReference type="InterPro" id="IPR056903">
    <property type="entry name" value="PA4575-like"/>
</dbReference>
<gene>
    <name evidence="1" type="ORF">GKQ51_17020</name>
</gene>
<accession>A0A4Q9VJB0</accession>
<proteinExistence type="predicted"/>
<name>A0A4Q9VJB0_9GAMM</name>
<evidence type="ECO:0000313" key="2">
    <source>
        <dbReference type="Proteomes" id="UP000596192"/>
    </source>
</evidence>